<protein>
    <recommendedName>
        <fullName evidence="3">F-box domain-containing protein</fullName>
    </recommendedName>
</protein>
<dbReference type="AlphaFoldDB" id="A0A2H3EDS4"/>
<sequence>MSYYSYSWGAFYTRFPLGQDTDVEQTLPSFNLLIDVAPNTSFETVIWEGDDIIIREILLVSRASGFRTIDNLCIPNSFKYDSWFRNISIHRRTICAGDDIIYTFYFEGSHDFYMSGDVVEGYQPLNKIIRRMLPEVDWRGTVWGVKHRYTTGIPMPINLDEARQCLSTFAHAYMRGHDDLFIPASPPQHGSFAPGIYMPPSTCLIGPADSERSMSSSVLRVYSTPELMANVISELDTMSLLMLRCTSGRLRHLVNRTFYGWLCKLLSLFIPYGHLEEFKNTLNRTESILAGVFVVAVMIWERSWDPSQLDLLIPSTARAAWNEFFTEAGFVREHVVDRVDSYGNERSVTATWRSRGDYESIRLVESADGMALSSMFTARTTMTLNFMTMSTIYSLYPRQTFRRQALISQDRHSSTAGLLTSSVKQLGFTAICDSAGPGLDCGMGCLSRVRTLQGFRGVAVIDILEKDHDITQRPQKAIDEALIACPWVEGFEKSQGSSKERPDPQP</sequence>
<reference evidence="2" key="1">
    <citation type="journal article" date="2017" name="Nat. Ecol. Evol.">
        <title>Genome expansion and lineage-specific genetic innovations in the forest pathogenic fungi Armillaria.</title>
        <authorList>
            <person name="Sipos G."/>
            <person name="Prasanna A.N."/>
            <person name="Walter M.C."/>
            <person name="O'Connor E."/>
            <person name="Balint B."/>
            <person name="Krizsan K."/>
            <person name="Kiss B."/>
            <person name="Hess J."/>
            <person name="Varga T."/>
            <person name="Slot J."/>
            <person name="Riley R."/>
            <person name="Boka B."/>
            <person name="Rigling D."/>
            <person name="Barry K."/>
            <person name="Lee J."/>
            <person name="Mihaltcheva S."/>
            <person name="LaButti K."/>
            <person name="Lipzen A."/>
            <person name="Waldron R."/>
            <person name="Moloney N.M."/>
            <person name="Sperisen C."/>
            <person name="Kredics L."/>
            <person name="Vagvoelgyi C."/>
            <person name="Patrignani A."/>
            <person name="Fitzpatrick D."/>
            <person name="Nagy I."/>
            <person name="Doyle S."/>
            <person name="Anderson J.B."/>
            <person name="Grigoriev I.V."/>
            <person name="Gueldener U."/>
            <person name="Muensterkoetter M."/>
            <person name="Nagy L.G."/>
        </authorList>
    </citation>
    <scope>NUCLEOTIDE SEQUENCE [LARGE SCALE GENOMIC DNA]</scope>
    <source>
        <strain evidence="2">Ar21-2</strain>
    </source>
</reference>
<dbReference type="OrthoDB" id="3014797at2759"/>
<organism evidence="1 2">
    <name type="scientific">Armillaria gallica</name>
    <name type="common">Bulbous honey fungus</name>
    <name type="synonym">Armillaria bulbosa</name>
    <dbReference type="NCBI Taxonomy" id="47427"/>
    <lineage>
        <taxon>Eukaryota</taxon>
        <taxon>Fungi</taxon>
        <taxon>Dikarya</taxon>
        <taxon>Basidiomycota</taxon>
        <taxon>Agaricomycotina</taxon>
        <taxon>Agaricomycetes</taxon>
        <taxon>Agaricomycetidae</taxon>
        <taxon>Agaricales</taxon>
        <taxon>Marasmiineae</taxon>
        <taxon>Physalacriaceae</taxon>
        <taxon>Armillaria</taxon>
    </lineage>
</organism>
<accession>A0A2H3EDS4</accession>
<dbReference type="EMBL" id="KZ293644">
    <property type="protein sequence ID" value="PBL04185.1"/>
    <property type="molecule type" value="Genomic_DNA"/>
</dbReference>
<evidence type="ECO:0000313" key="2">
    <source>
        <dbReference type="Proteomes" id="UP000217790"/>
    </source>
</evidence>
<evidence type="ECO:0000313" key="1">
    <source>
        <dbReference type="EMBL" id="PBL04185.1"/>
    </source>
</evidence>
<evidence type="ECO:0008006" key="3">
    <source>
        <dbReference type="Google" id="ProtNLM"/>
    </source>
</evidence>
<dbReference type="Proteomes" id="UP000217790">
    <property type="component" value="Unassembled WGS sequence"/>
</dbReference>
<gene>
    <name evidence="1" type="ORF">ARMGADRAFT_1022657</name>
</gene>
<proteinExistence type="predicted"/>
<name>A0A2H3EDS4_ARMGA</name>
<dbReference type="InParanoid" id="A0A2H3EDS4"/>
<keyword evidence="2" id="KW-1185">Reference proteome</keyword>